<dbReference type="AlphaFoldDB" id="A0A144QLJ7"/>
<evidence type="ECO:0000256" key="1">
    <source>
        <dbReference type="SAM" id="Phobius"/>
    </source>
</evidence>
<dbReference type="NCBIfam" id="NF033861">
    <property type="entry name" value="sm_mem_Ecr"/>
    <property type="match status" value="1"/>
</dbReference>
<sequence length="72" mass="8503">MKLEYPGKPRYNAHLESISFRWVKAAMGKTEIILTLIILLLIIFGFWFIFSGEIWYLVEFLENSLYPTFDAP</sequence>
<accession>A0A144QLJ7</accession>
<keyword evidence="1" id="KW-1133">Transmembrane helix</keyword>
<evidence type="ECO:0000313" key="3">
    <source>
        <dbReference type="Proteomes" id="UP000076008"/>
    </source>
</evidence>
<proteinExistence type="predicted"/>
<organism evidence="2 3">
    <name type="scientific">Enterobacter cloacae</name>
    <dbReference type="NCBI Taxonomy" id="550"/>
    <lineage>
        <taxon>Bacteria</taxon>
        <taxon>Pseudomonadati</taxon>
        <taxon>Pseudomonadota</taxon>
        <taxon>Gammaproteobacteria</taxon>
        <taxon>Enterobacterales</taxon>
        <taxon>Enterobacteriaceae</taxon>
        <taxon>Enterobacter</taxon>
        <taxon>Enterobacter cloacae complex</taxon>
    </lineage>
</organism>
<keyword evidence="1" id="KW-0472">Membrane</keyword>
<gene>
    <name evidence="2" type="ORF">SAMEA2273318_03677</name>
</gene>
<evidence type="ECO:0000313" key="2">
    <source>
        <dbReference type="EMBL" id="CZV97790.1"/>
    </source>
</evidence>
<name>A0A144QLJ7_ENTCL</name>
<protein>
    <submittedName>
        <fullName evidence="2">Uncharacterized protein</fullName>
    </submittedName>
</protein>
<feature type="transmembrane region" description="Helical" evidence="1">
    <location>
        <begin position="32"/>
        <end position="58"/>
    </location>
</feature>
<keyword evidence="1" id="KW-0812">Transmembrane</keyword>
<dbReference type="EMBL" id="FJXR01000024">
    <property type="protein sequence ID" value="CZV97790.1"/>
    <property type="molecule type" value="Genomic_DNA"/>
</dbReference>
<dbReference type="Proteomes" id="UP000076008">
    <property type="component" value="Unassembled WGS sequence"/>
</dbReference>
<reference evidence="2 3" key="1">
    <citation type="submission" date="2016-03" db="EMBL/GenBank/DDBJ databases">
        <authorList>
            <consortium name="Pathogen Informatics"/>
        </authorList>
    </citation>
    <scope>NUCLEOTIDE SEQUENCE [LARGE SCALE GENOMIC DNA]</scope>
    <source>
        <strain evidence="3">e1252</strain>
    </source>
</reference>